<organism evidence="2 3">
    <name type="scientific">Candidatus Coatesbacteria bacterium RBG_13_66_14</name>
    <dbReference type="NCBI Taxonomy" id="1817816"/>
    <lineage>
        <taxon>Bacteria</taxon>
        <taxon>Candidatus Coatesiibacteriota</taxon>
    </lineage>
</organism>
<evidence type="ECO:0008006" key="4">
    <source>
        <dbReference type="Google" id="ProtNLM"/>
    </source>
</evidence>
<accession>A0A1F5FJ63</accession>
<proteinExistence type="predicted"/>
<dbReference type="AlphaFoldDB" id="A0A1F5FJ63"/>
<dbReference type="STRING" id="1817816.A2Y64_06960"/>
<reference evidence="2 3" key="1">
    <citation type="journal article" date="2016" name="Nat. Commun.">
        <title>Thousands of microbial genomes shed light on interconnected biogeochemical processes in an aquifer system.</title>
        <authorList>
            <person name="Anantharaman K."/>
            <person name="Brown C.T."/>
            <person name="Hug L.A."/>
            <person name="Sharon I."/>
            <person name="Castelle C.J."/>
            <person name="Probst A.J."/>
            <person name="Thomas B.C."/>
            <person name="Singh A."/>
            <person name="Wilkins M.J."/>
            <person name="Karaoz U."/>
            <person name="Brodie E.L."/>
            <person name="Williams K.H."/>
            <person name="Hubbard S.S."/>
            <person name="Banfield J.F."/>
        </authorList>
    </citation>
    <scope>NUCLEOTIDE SEQUENCE [LARGE SCALE GENOMIC DNA]</scope>
</reference>
<evidence type="ECO:0000256" key="1">
    <source>
        <dbReference type="ARBA" id="ARBA00023002"/>
    </source>
</evidence>
<sequence>MVKSIIFEIITPPQSWLEGKVRSWASRVARILEANSITRLNIPEVVSESRDGSRAVSFLKKMDQVRFGEMVREVSPGVALVPNKICVLVPPEKFRDWVGEVHAKGVRDLILVGGESHRVQYPGWSVPEAAAFVRENYPDVRLGGITIFTRPREADRIVAKMKAGIDFFCSQIVFETANLKQVLAQLDRRCREEGLGFPDVYVSLTPASRIRDIEFMTWLGVEFPSAVLGYLVEEEERIEERTFEVVERVIGEIFDFTAGDLQGSGIELGFNVEHVMYSNLELSERILDHIQGRLG</sequence>
<dbReference type="SUPFAM" id="SSF51730">
    <property type="entry name" value="FAD-linked oxidoreductase"/>
    <property type="match status" value="1"/>
</dbReference>
<evidence type="ECO:0000313" key="3">
    <source>
        <dbReference type="Proteomes" id="UP000177187"/>
    </source>
</evidence>
<protein>
    <recommendedName>
        <fullName evidence="4">Methylenetetrahydrofolate reductase (NAD(P)H)</fullName>
    </recommendedName>
</protein>
<dbReference type="InterPro" id="IPR029041">
    <property type="entry name" value="FAD-linked_oxidoreductase-like"/>
</dbReference>
<comment type="caution">
    <text evidence="2">The sequence shown here is derived from an EMBL/GenBank/DDBJ whole genome shotgun (WGS) entry which is preliminary data.</text>
</comment>
<keyword evidence="1" id="KW-0560">Oxidoreductase</keyword>
<name>A0A1F5FJ63_9BACT</name>
<gene>
    <name evidence="2" type="ORF">A2Y64_06960</name>
</gene>
<dbReference type="Gene3D" id="3.20.20.220">
    <property type="match status" value="1"/>
</dbReference>
<dbReference type="EMBL" id="MFAF01000004">
    <property type="protein sequence ID" value="OGD79679.1"/>
    <property type="molecule type" value="Genomic_DNA"/>
</dbReference>
<dbReference type="GO" id="GO:0016491">
    <property type="term" value="F:oxidoreductase activity"/>
    <property type="evidence" value="ECO:0007669"/>
    <property type="project" value="UniProtKB-KW"/>
</dbReference>
<dbReference type="Proteomes" id="UP000177187">
    <property type="component" value="Unassembled WGS sequence"/>
</dbReference>
<evidence type="ECO:0000313" key="2">
    <source>
        <dbReference type="EMBL" id="OGD79679.1"/>
    </source>
</evidence>